<feature type="transmembrane region" description="Helical" evidence="2">
    <location>
        <begin position="562"/>
        <end position="583"/>
    </location>
</feature>
<gene>
    <name evidence="3" type="ORF">EK21DRAFT_95989</name>
</gene>
<keyword evidence="2" id="KW-0812">Transmembrane</keyword>
<dbReference type="AlphaFoldDB" id="A0A9P4LTK2"/>
<reference evidence="3" key="1">
    <citation type="journal article" date="2020" name="Stud. Mycol.">
        <title>101 Dothideomycetes genomes: a test case for predicting lifestyles and emergence of pathogens.</title>
        <authorList>
            <person name="Haridas S."/>
            <person name="Albert R."/>
            <person name="Binder M."/>
            <person name="Bloem J."/>
            <person name="Labutti K."/>
            <person name="Salamov A."/>
            <person name="Andreopoulos B."/>
            <person name="Baker S."/>
            <person name="Barry K."/>
            <person name="Bills G."/>
            <person name="Bluhm B."/>
            <person name="Cannon C."/>
            <person name="Castanera R."/>
            <person name="Culley D."/>
            <person name="Daum C."/>
            <person name="Ezra D."/>
            <person name="Gonzalez J."/>
            <person name="Henrissat B."/>
            <person name="Kuo A."/>
            <person name="Liang C."/>
            <person name="Lipzen A."/>
            <person name="Lutzoni F."/>
            <person name="Magnuson J."/>
            <person name="Mondo S."/>
            <person name="Nolan M."/>
            <person name="Ohm R."/>
            <person name="Pangilinan J."/>
            <person name="Park H.-J."/>
            <person name="Ramirez L."/>
            <person name="Alfaro M."/>
            <person name="Sun H."/>
            <person name="Tritt A."/>
            <person name="Yoshinaga Y."/>
            <person name="Zwiers L.-H."/>
            <person name="Turgeon B."/>
            <person name="Goodwin S."/>
            <person name="Spatafora J."/>
            <person name="Crous P."/>
            <person name="Grigoriev I."/>
        </authorList>
    </citation>
    <scope>NUCLEOTIDE SEQUENCE</scope>
    <source>
        <strain evidence="3">CBS 110217</strain>
    </source>
</reference>
<feature type="region of interest" description="Disordered" evidence="1">
    <location>
        <begin position="29"/>
        <end position="75"/>
    </location>
</feature>
<evidence type="ECO:0000313" key="3">
    <source>
        <dbReference type="EMBL" id="KAF2036780.1"/>
    </source>
</evidence>
<feature type="transmembrane region" description="Helical" evidence="2">
    <location>
        <begin position="126"/>
        <end position="145"/>
    </location>
</feature>
<proteinExistence type="predicted"/>
<comment type="caution">
    <text evidence="3">The sequence shown here is derived from an EMBL/GenBank/DDBJ whole genome shotgun (WGS) entry which is preliminary data.</text>
</comment>
<sequence length="663" mass="72476">MAYQPVGGNNIPGFQPAHLDNIELETRYDPGAYKYTPPPGHPLSHISNTDSKVDDDKKPLFRSTSKSNQPRENKWPLQAQQVNTLTPLRVGLMIFDAILASMPIMFVARIDGQAVSDYGDRLEETLLLSPTIFPLIFAALMGRFFRHLGVYLAERGTTLGRLEQLVGCQSVSSALERQITLRSWSFVGLLSVLVWLLSPLGGQSALRLLGQENKDISSIGAVRFMDPASTRDSVLEGASSINSGRATFSSIFLAALLSSSKYQDTSMDLWGNLKLPLYRNIENATSREWKPVIGHDGQNATYGSLIGVPVVGMPTEGVSNFSIKGRQFDVTCFSNNMTSGDPDDPLWVNMTSTWTLKSDKTRITNGSSTDWPRPILSLSLVDDTENYTNMSIAACTVDYVYLEAKVNCNGTSCGVDSMRKLPLLGDAYTADNDMFTRGNILTNLMSALPRVDNTNVGSATARGSTNAEKWMADPSNFIGATYSNVELYKLDVDTFSQRLTILWNTFHQSTFATTALGGANALPANLTTTGLLVGISNNVTFNSTIASFLTHSSPVYKTNWKWFTFLLLSSLVLLIAAYTGLVLKYITLAPDIVGYASSLTLLNPYVPTPMGGTTLHGLERAALLRDLPVRIGDVCAQEPVGAIAFARNEEGRVRRLGRGRMYI</sequence>
<organism evidence="3 4">
    <name type="scientific">Setomelanomma holmii</name>
    <dbReference type="NCBI Taxonomy" id="210430"/>
    <lineage>
        <taxon>Eukaryota</taxon>
        <taxon>Fungi</taxon>
        <taxon>Dikarya</taxon>
        <taxon>Ascomycota</taxon>
        <taxon>Pezizomycotina</taxon>
        <taxon>Dothideomycetes</taxon>
        <taxon>Pleosporomycetidae</taxon>
        <taxon>Pleosporales</taxon>
        <taxon>Pleosporineae</taxon>
        <taxon>Phaeosphaeriaceae</taxon>
        <taxon>Setomelanomma</taxon>
    </lineage>
</organism>
<feature type="transmembrane region" description="Helical" evidence="2">
    <location>
        <begin position="179"/>
        <end position="198"/>
    </location>
</feature>
<dbReference type="OrthoDB" id="3692311at2759"/>
<keyword evidence="4" id="KW-1185">Reference proteome</keyword>
<feature type="transmembrane region" description="Helical" evidence="2">
    <location>
        <begin position="88"/>
        <end position="106"/>
    </location>
</feature>
<evidence type="ECO:0000256" key="2">
    <source>
        <dbReference type="SAM" id="Phobius"/>
    </source>
</evidence>
<evidence type="ECO:0000256" key="1">
    <source>
        <dbReference type="SAM" id="MobiDB-lite"/>
    </source>
</evidence>
<dbReference type="Proteomes" id="UP000799777">
    <property type="component" value="Unassembled WGS sequence"/>
</dbReference>
<dbReference type="EMBL" id="ML978154">
    <property type="protein sequence ID" value="KAF2036780.1"/>
    <property type="molecule type" value="Genomic_DNA"/>
</dbReference>
<evidence type="ECO:0008006" key="5">
    <source>
        <dbReference type="Google" id="ProtNLM"/>
    </source>
</evidence>
<evidence type="ECO:0000313" key="4">
    <source>
        <dbReference type="Proteomes" id="UP000799777"/>
    </source>
</evidence>
<keyword evidence="2" id="KW-0472">Membrane</keyword>
<protein>
    <recommendedName>
        <fullName evidence="5">Transmembrane protein</fullName>
    </recommendedName>
</protein>
<name>A0A9P4LTK2_9PLEO</name>
<keyword evidence="2" id="KW-1133">Transmembrane helix</keyword>
<accession>A0A9P4LTK2</accession>